<evidence type="ECO:0000313" key="2">
    <source>
        <dbReference type="Proteomes" id="UP000002007"/>
    </source>
</evidence>
<organism evidence="1 2">
    <name type="scientific">Renibacterium salmoninarum (strain ATCC 33209 / DSM 20767 / JCM 11484 / NBRC 15589 / NCIMB 2235)</name>
    <dbReference type="NCBI Taxonomy" id="288705"/>
    <lineage>
        <taxon>Bacteria</taxon>
        <taxon>Bacillati</taxon>
        <taxon>Actinomycetota</taxon>
        <taxon>Actinomycetes</taxon>
        <taxon>Micrococcales</taxon>
        <taxon>Micrococcaceae</taxon>
        <taxon>Renibacterium</taxon>
    </lineage>
</organism>
<dbReference type="STRING" id="288705.RSal33209_0132"/>
<dbReference type="KEGG" id="rsa:RSal33209_0132"/>
<dbReference type="Proteomes" id="UP000002007">
    <property type="component" value="Chromosome"/>
</dbReference>
<dbReference type="AlphaFoldDB" id="A9WL55"/>
<accession>A9WL55</accession>
<sequence length="112" mass="12171">MFDICSPLTLLLVGWFVSEGRAALGHIPIFCLYRSGALHTRVRLSWTGIPGRPPNLDQKLAHPRTSRAVAAFGNGTACLSLYVSARCRAAVKTMPERGSVERAEMAFAGALW</sequence>
<name>A9WL55_RENSM</name>
<keyword evidence="2" id="KW-1185">Reference proteome</keyword>
<gene>
    <name evidence="1" type="ordered locus">RSal33209_0132</name>
</gene>
<protein>
    <submittedName>
        <fullName evidence="1">Uncharacterized protein</fullName>
    </submittedName>
</protein>
<dbReference type="EMBL" id="CP000910">
    <property type="protein sequence ID" value="ABY21888.1"/>
    <property type="molecule type" value="Genomic_DNA"/>
</dbReference>
<proteinExistence type="predicted"/>
<evidence type="ECO:0000313" key="1">
    <source>
        <dbReference type="EMBL" id="ABY21888.1"/>
    </source>
</evidence>
<dbReference type="HOGENOM" id="CLU_2143790_0_0_11"/>
<reference evidence="2" key="1">
    <citation type="journal article" date="2008" name="J. Bacteriol.">
        <title>Genome sequence of the fish pathogen Renibacterium salmoninarum suggests reductive evolution away from an environmental Arthrobacter ancestor.</title>
        <authorList>
            <person name="Wiens G.D."/>
            <person name="Rockey D.D."/>
            <person name="Wu Z."/>
            <person name="Chang J."/>
            <person name="Levy R."/>
            <person name="Crane S."/>
            <person name="Chen D.S."/>
            <person name="Capri G.R."/>
            <person name="Burnett J.R."/>
            <person name="Sudheesh P.S."/>
            <person name="Schipma M.J."/>
            <person name="Burd H."/>
            <person name="Bhattacharyya A."/>
            <person name="Rhodes L.D."/>
            <person name="Kaul R."/>
            <person name="Strom M.S."/>
        </authorList>
    </citation>
    <scope>NUCLEOTIDE SEQUENCE [LARGE SCALE GENOMIC DNA]</scope>
    <source>
        <strain evidence="2">ATCC 33209 / DSM 20767 / JCM 11484 / NBRC 15589 / NCIMB 2235</strain>
    </source>
</reference>